<dbReference type="InterPro" id="IPR058330">
    <property type="entry name" value="DUF8017"/>
</dbReference>
<organism evidence="3 4">
    <name type="scientific">Actinokineospora guangxiensis</name>
    <dbReference type="NCBI Taxonomy" id="1490288"/>
    <lineage>
        <taxon>Bacteria</taxon>
        <taxon>Bacillati</taxon>
        <taxon>Actinomycetota</taxon>
        <taxon>Actinomycetes</taxon>
        <taxon>Pseudonocardiales</taxon>
        <taxon>Pseudonocardiaceae</taxon>
        <taxon>Actinokineospora</taxon>
    </lineage>
</organism>
<protein>
    <recommendedName>
        <fullName evidence="2">DUF8017 domain-containing protein</fullName>
    </recommendedName>
</protein>
<feature type="compositionally biased region" description="Low complexity" evidence="1">
    <location>
        <begin position="18"/>
        <end position="51"/>
    </location>
</feature>
<proteinExistence type="predicted"/>
<dbReference type="Pfam" id="PF26056">
    <property type="entry name" value="DUF8017"/>
    <property type="match status" value="1"/>
</dbReference>
<evidence type="ECO:0000259" key="2">
    <source>
        <dbReference type="Pfam" id="PF26056"/>
    </source>
</evidence>
<reference evidence="4" key="1">
    <citation type="journal article" date="2019" name="Int. J. Syst. Evol. Microbiol.">
        <title>The Global Catalogue of Microorganisms (GCM) 10K type strain sequencing project: providing services to taxonomists for standard genome sequencing and annotation.</title>
        <authorList>
            <consortium name="The Broad Institute Genomics Platform"/>
            <consortium name="The Broad Institute Genome Sequencing Center for Infectious Disease"/>
            <person name="Wu L."/>
            <person name="Ma J."/>
        </authorList>
    </citation>
    <scope>NUCLEOTIDE SEQUENCE [LARGE SCALE GENOMIC DNA]</scope>
    <source>
        <strain evidence="4">CCUG 59778</strain>
    </source>
</reference>
<name>A0ABW0EX26_9PSEU</name>
<evidence type="ECO:0000256" key="1">
    <source>
        <dbReference type="SAM" id="MobiDB-lite"/>
    </source>
</evidence>
<evidence type="ECO:0000313" key="3">
    <source>
        <dbReference type="EMBL" id="MFC5290731.1"/>
    </source>
</evidence>
<feature type="region of interest" description="Disordered" evidence="1">
    <location>
        <begin position="18"/>
        <end position="56"/>
    </location>
</feature>
<accession>A0ABW0EX26</accession>
<dbReference type="RefSeq" id="WP_378250626.1">
    <property type="nucleotide sequence ID" value="NZ_JBHSKF010000018.1"/>
</dbReference>
<sequence>MIAISVLYGGGGGAVKGEAVPAPGQPTTSGQPATTTTTTGAAPTTTGAPDPDSVEIANPDAPLTYRVPRTWAPDPAARTEVLGVEFAGAATFAQYECGGERYSRAFAVSAAVQSTGEEDLDPKATAEKFAAEFGARYFAGGEAGEPQAGEAEVAGRAAVLVVAPVAVTGQDPECLATAGIVTVLAVDLDNGAGTGKRGVALLVIVADVRGGPTEPAPPSQQDLREVIAGVRIK</sequence>
<feature type="domain" description="DUF8017" evidence="2">
    <location>
        <begin position="56"/>
        <end position="231"/>
    </location>
</feature>
<dbReference type="EMBL" id="JBHSKF010000018">
    <property type="protein sequence ID" value="MFC5290731.1"/>
    <property type="molecule type" value="Genomic_DNA"/>
</dbReference>
<evidence type="ECO:0000313" key="4">
    <source>
        <dbReference type="Proteomes" id="UP001596157"/>
    </source>
</evidence>
<gene>
    <name evidence="3" type="ORF">ACFPM7_27075</name>
</gene>
<dbReference type="Proteomes" id="UP001596157">
    <property type="component" value="Unassembled WGS sequence"/>
</dbReference>
<comment type="caution">
    <text evidence="3">The sequence shown here is derived from an EMBL/GenBank/DDBJ whole genome shotgun (WGS) entry which is preliminary data.</text>
</comment>
<keyword evidence="4" id="KW-1185">Reference proteome</keyword>